<sequence>MNANYRIPGGWSLFWLIGALILAMSALILALNPDTTEAVRSVIRATARSSFALFLLAFVASSLATLVPNDLTRGLMRERRYIGLSFAFSHFVHLLAIIAYGVLNPQFWPGRSALTNAPGTLGYVFIALLALTSFRFASRHMTAAAWKRLHTAGIWVIAAIFGYSFFKRIPSMSVLYAIPFSILCAAVAVRLVGKWAQANKRRQARTRSLDRSSSFPNQLEPVS</sequence>
<feature type="transmembrane region" description="Helical" evidence="1">
    <location>
        <begin position="51"/>
        <end position="69"/>
    </location>
</feature>
<evidence type="ECO:0000313" key="3">
    <source>
        <dbReference type="Proteomes" id="UP000023435"/>
    </source>
</evidence>
<reference evidence="2 3" key="1">
    <citation type="journal article" date="2014" name="Genome Announc.">
        <title>Draft Genome Sequence of Lysobacter capsici AZ78, a Bacterium Antagonistic to Plant-Pathogenic Oomycetes.</title>
        <authorList>
            <person name="Puopolo G."/>
            <person name="Sonego P."/>
            <person name="Engelen K."/>
            <person name="Pertot I."/>
        </authorList>
    </citation>
    <scope>NUCLEOTIDE SEQUENCE [LARGE SCALE GENOMIC DNA]</scope>
    <source>
        <strain evidence="2 3">AZ78</strain>
    </source>
</reference>
<evidence type="ECO:0000313" key="2">
    <source>
        <dbReference type="EMBL" id="KWS05571.1"/>
    </source>
</evidence>
<keyword evidence="1" id="KW-0472">Membrane</keyword>
<proteinExistence type="predicted"/>
<keyword evidence="1" id="KW-1133">Transmembrane helix</keyword>
<dbReference type="RefSeq" id="WP_051547777.1">
    <property type="nucleotide sequence ID" value="NZ_JAJA02000001.1"/>
</dbReference>
<dbReference type="EMBL" id="JAJA02000001">
    <property type="protein sequence ID" value="KWS05571.1"/>
    <property type="molecule type" value="Genomic_DNA"/>
</dbReference>
<name>A0A120AH44_9GAMM</name>
<dbReference type="Proteomes" id="UP000023435">
    <property type="component" value="Unassembled WGS sequence"/>
</dbReference>
<evidence type="ECO:0000256" key="1">
    <source>
        <dbReference type="SAM" id="Phobius"/>
    </source>
</evidence>
<feature type="transmembrane region" description="Helical" evidence="1">
    <location>
        <begin position="81"/>
        <end position="100"/>
    </location>
</feature>
<keyword evidence="1" id="KW-0812">Transmembrane</keyword>
<gene>
    <name evidence="2" type="ORF">AZ78_3123</name>
</gene>
<dbReference type="OrthoDB" id="552353at2"/>
<feature type="transmembrane region" description="Helical" evidence="1">
    <location>
        <begin position="172"/>
        <end position="193"/>
    </location>
</feature>
<feature type="transmembrane region" description="Helical" evidence="1">
    <location>
        <begin position="149"/>
        <end position="166"/>
    </location>
</feature>
<keyword evidence="3" id="KW-1185">Reference proteome</keyword>
<accession>A0A120AH44</accession>
<feature type="transmembrane region" description="Helical" evidence="1">
    <location>
        <begin position="120"/>
        <end position="137"/>
    </location>
</feature>
<organism evidence="2 3">
    <name type="scientific">Lysobacter capsici AZ78</name>
    <dbReference type="NCBI Taxonomy" id="1444315"/>
    <lineage>
        <taxon>Bacteria</taxon>
        <taxon>Pseudomonadati</taxon>
        <taxon>Pseudomonadota</taxon>
        <taxon>Gammaproteobacteria</taxon>
        <taxon>Lysobacterales</taxon>
        <taxon>Lysobacteraceae</taxon>
        <taxon>Lysobacter</taxon>
    </lineage>
</organism>
<comment type="caution">
    <text evidence="2">The sequence shown here is derived from an EMBL/GenBank/DDBJ whole genome shotgun (WGS) entry which is preliminary data.</text>
</comment>
<feature type="transmembrane region" description="Helical" evidence="1">
    <location>
        <begin position="12"/>
        <end position="31"/>
    </location>
</feature>
<dbReference type="AlphaFoldDB" id="A0A120AH44"/>
<protein>
    <submittedName>
        <fullName evidence="2">Inner membrane protein</fullName>
    </submittedName>
</protein>